<reference evidence="5 6" key="1">
    <citation type="submission" date="2016-08" db="EMBL/GenBank/DDBJ databases">
        <title>Complete Genome Sequence Of The Indigo Reducing Clostridium isatidis DSM15098.</title>
        <authorList>
            <person name="Little G.T."/>
            <person name="Minton N.P."/>
        </authorList>
    </citation>
    <scope>NUCLEOTIDE SEQUENCE [LARGE SCALE GENOMIC DNA]</scope>
    <source>
        <strain evidence="5 6">DSM 15098</strain>
    </source>
</reference>
<keyword evidence="2 5" id="KW-0808">Transferase</keyword>
<dbReference type="InterPro" id="IPR000182">
    <property type="entry name" value="GNAT_dom"/>
</dbReference>
<dbReference type="PANTHER" id="PTHR10545:SF29">
    <property type="entry name" value="GH14572P-RELATED"/>
    <property type="match status" value="1"/>
</dbReference>
<accession>A0A343JE30</accession>
<dbReference type="Proteomes" id="UP000264883">
    <property type="component" value="Chromosome"/>
</dbReference>
<sequence>MEYFNTNIENFKLRKAEERDISLVYSLIKEMAEYEKLSHEVVGTEEILRKSVFEKRRAEILIPEYNGEVVGYVVFFYNFSTFNCAPGLYIEDIFIKKEFRKNGFGREIFNVLGKIAKEEDCQRMEWTCLDWNEPARKFYASMGAERMEDWTNHRISGEVLEKLKNGNN</sequence>
<evidence type="ECO:0000313" key="6">
    <source>
        <dbReference type="Proteomes" id="UP000264883"/>
    </source>
</evidence>
<evidence type="ECO:0000313" key="5">
    <source>
        <dbReference type="EMBL" id="ASW43788.1"/>
    </source>
</evidence>
<dbReference type="Gene3D" id="3.40.630.30">
    <property type="match status" value="1"/>
</dbReference>
<dbReference type="KEGG" id="cia:BEN51_09920"/>
<dbReference type="GO" id="GO:0008080">
    <property type="term" value="F:N-acetyltransferase activity"/>
    <property type="evidence" value="ECO:0007669"/>
    <property type="project" value="UniProtKB-ARBA"/>
</dbReference>
<dbReference type="FunFam" id="3.40.630.30:FF:000064">
    <property type="entry name" value="GNAT family acetyltransferase"/>
    <property type="match status" value="1"/>
</dbReference>
<dbReference type="InterPro" id="IPR016181">
    <property type="entry name" value="Acyl_CoA_acyltransferase"/>
</dbReference>
<feature type="domain" description="N-acetyltransferase" evidence="4">
    <location>
        <begin position="11"/>
        <end position="166"/>
    </location>
</feature>
<gene>
    <name evidence="5" type="ORF">BEN51_09920</name>
</gene>
<evidence type="ECO:0000256" key="1">
    <source>
        <dbReference type="ARBA" id="ARBA00008694"/>
    </source>
</evidence>
<organism evidence="5 6">
    <name type="scientific">Clostridium isatidis</name>
    <dbReference type="NCBI Taxonomy" id="182773"/>
    <lineage>
        <taxon>Bacteria</taxon>
        <taxon>Bacillati</taxon>
        <taxon>Bacillota</taxon>
        <taxon>Clostridia</taxon>
        <taxon>Eubacteriales</taxon>
        <taxon>Clostridiaceae</taxon>
        <taxon>Clostridium</taxon>
    </lineage>
</organism>
<dbReference type="InterPro" id="IPR051016">
    <property type="entry name" value="Diverse_Substrate_AcTransf"/>
</dbReference>
<dbReference type="RefSeq" id="WP_119865922.1">
    <property type="nucleotide sequence ID" value="NZ_CP016786.1"/>
</dbReference>
<name>A0A343JE30_9CLOT</name>
<comment type="similarity">
    <text evidence="1">Belongs to the acetyltransferase family.</text>
</comment>
<dbReference type="AlphaFoldDB" id="A0A343JE30"/>
<evidence type="ECO:0000256" key="2">
    <source>
        <dbReference type="ARBA" id="ARBA00022679"/>
    </source>
</evidence>
<evidence type="ECO:0000256" key="3">
    <source>
        <dbReference type="ARBA" id="ARBA00023315"/>
    </source>
</evidence>
<dbReference type="OrthoDB" id="9792929at2"/>
<dbReference type="PROSITE" id="PS51186">
    <property type="entry name" value="GNAT"/>
    <property type="match status" value="1"/>
</dbReference>
<proteinExistence type="inferred from homology"/>
<dbReference type="PANTHER" id="PTHR10545">
    <property type="entry name" value="DIAMINE N-ACETYLTRANSFERASE"/>
    <property type="match status" value="1"/>
</dbReference>
<dbReference type="SUPFAM" id="SSF55729">
    <property type="entry name" value="Acyl-CoA N-acyltransferases (Nat)"/>
    <property type="match status" value="1"/>
</dbReference>
<dbReference type="CDD" id="cd04301">
    <property type="entry name" value="NAT_SF"/>
    <property type="match status" value="1"/>
</dbReference>
<keyword evidence="3" id="KW-0012">Acyltransferase</keyword>
<evidence type="ECO:0000259" key="4">
    <source>
        <dbReference type="PROSITE" id="PS51186"/>
    </source>
</evidence>
<dbReference type="Pfam" id="PF00583">
    <property type="entry name" value="Acetyltransf_1"/>
    <property type="match status" value="1"/>
</dbReference>
<protein>
    <submittedName>
        <fullName evidence="5">GNAT family N-acetyltransferase</fullName>
    </submittedName>
</protein>
<dbReference type="EMBL" id="CP016786">
    <property type="protein sequence ID" value="ASW43788.1"/>
    <property type="molecule type" value="Genomic_DNA"/>
</dbReference>
<keyword evidence="6" id="KW-1185">Reference proteome</keyword>